<dbReference type="PANTHER" id="PTHR44051:SF8">
    <property type="entry name" value="GLUTATHIONE S-TRANSFERASE GSTA"/>
    <property type="match status" value="1"/>
</dbReference>
<dbReference type="GO" id="GO:0016740">
    <property type="term" value="F:transferase activity"/>
    <property type="evidence" value="ECO:0007669"/>
    <property type="project" value="UniProtKB-KW"/>
</dbReference>
<reference evidence="4 5" key="1">
    <citation type="submission" date="2018-07" db="EMBL/GenBank/DDBJ databases">
        <title>Halomonas rutogse sp. nov., isolated from Lake TangqianCo on Tibetan Plateau.</title>
        <authorList>
            <person name="Lu H."/>
            <person name="Xing P."/>
            <person name="Wu Q."/>
        </authorList>
    </citation>
    <scope>NUCLEOTIDE SEQUENCE [LARGE SCALE GENOMIC DNA]</scope>
    <source>
        <strain evidence="4 5">TQ8S</strain>
    </source>
</reference>
<dbReference type="Pfam" id="PF13409">
    <property type="entry name" value="GST_N_2"/>
    <property type="match status" value="1"/>
</dbReference>
<gene>
    <name evidence="4" type="ORF">DU506_16515</name>
</gene>
<evidence type="ECO:0000259" key="3">
    <source>
        <dbReference type="PROSITE" id="PS50405"/>
    </source>
</evidence>
<dbReference type="SUPFAM" id="SSF47616">
    <property type="entry name" value="GST C-terminal domain-like"/>
    <property type="match status" value="1"/>
</dbReference>
<feature type="region of interest" description="Disordered" evidence="1">
    <location>
        <begin position="211"/>
        <end position="233"/>
    </location>
</feature>
<dbReference type="PROSITE" id="PS50405">
    <property type="entry name" value="GST_CTER"/>
    <property type="match status" value="1"/>
</dbReference>
<feature type="domain" description="GST C-terminal" evidence="3">
    <location>
        <begin position="91"/>
        <end position="226"/>
    </location>
</feature>
<dbReference type="Gene3D" id="3.40.30.10">
    <property type="entry name" value="Glutaredoxin"/>
    <property type="match status" value="1"/>
</dbReference>
<dbReference type="InterPro" id="IPR004045">
    <property type="entry name" value="Glutathione_S-Trfase_N"/>
</dbReference>
<dbReference type="EMBL" id="QPIJ01000049">
    <property type="protein sequence ID" value="RCV87548.1"/>
    <property type="molecule type" value="Genomic_DNA"/>
</dbReference>
<protein>
    <submittedName>
        <fullName evidence="4">Glutathione S-transferase family protein</fullName>
    </submittedName>
</protein>
<dbReference type="Pfam" id="PF00043">
    <property type="entry name" value="GST_C"/>
    <property type="match status" value="1"/>
</dbReference>
<dbReference type="RefSeq" id="WP_114487994.1">
    <property type="nucleotide sequence ID" value="NZ_CBCSHM010000050.1"/>
</dbReference>
<dbReference type="PROSITE" id="PS50404">
    <property type="entry name" value="GST_NTER"/>
    <property type="match status" value="1"/>
</dbReference>
<proteinExistence type="predicted"/>
<dbReference type="SFLD" id="SFLDG00358">
    <property type="entry name" value="Main_(cytGST)"/>
    <property type="match status" value="1"/>
</dbReference>
<dbReference type="InterPro" id="IPR010987">
    <property type="entry name" value="Glutathione-S-Trfase_C-like"/>
</dbReference>
<keyword evidence="5" id="KW-1185">Reference proteome</keyword>
<dbReference type="SFLD" id="SFLDG01151">
    <property type="entry name" value="Main.2:_Nu-like"/>
    <property type="match status" value="1"/>
</dbReference>
<organism evidence="4 5">
    <name type="scientific">Vreelandella rituensis</name>
    <dbReference type="NCBI Taxonomy" id="2282306"/>
    <lineage>
        <taxon>Bacteria</taxon>
        <taxon>Pseudomonadati</taxon>
        <taxon>Pseudomonadota</taxon>
        <taxon>Gammaproteobacteria</taxon>
        <taxon>Oceanospirillales</taxon>
        <taxon>Halomonadaceae</taxon>
        <taxon>Vreelandella</taxon>
    </lineage>
</organism>
<accession>A0A368TSG4</accession>
<dbReference type="SFLD" id="SFLDS00019">
    <property type="entry name" value="Glutathione_Transferase_(cytos"/>
    <property type="match status" value="1"/>
</dbReference>
<dbReference type="SUPFAM" id="SSF52833">
    <property type="entry name" value="Thioredoxin-like"/>
    <property type="match status" value="1"/>
</dbReference>
<name>A0A368TSG4_9GAMM</name>
<evidence type="ECO:0000256" key="1">
    <source>
        <dbReference type="SAM" id="MobiDB-lite"/>
    </source>
</evidence>
<keyword evidence="4" id="KW-0808">Transferase</keyword>
<dbReference type="Gene3D" id="1.20.1050.10">
    <property type="match status" value="1"/>
</dbReference>
<evidence type="ECO:0000259" key="2">
    <source>
        <dbReference type="PROSITE" id="PS50404"/>
    </source>
</evidence>
<comment type="caution">
    <text evidence="4">The sequence shown here is derived from an EMBL/GenBank/DDBJ whole genome shotgun (WGS) entry which is preliminary data.</text>
</comment>
<dbReference type="InterPro" id="IPR036282">
    <property type="entry name" value="Glutathione-S-Trfase_C_sf"/>
</dbReference>
<dbReference type="InterPro" id="IPR040079">
    <property type="entry name" value="Glutathione_S-Trfase"/>
</dbReference>
<evidence type="ECO:0000313" key="4">
    <source>
        <dbReference type="EMBL" id="RCV87548.1"/>
    </source>
</evidence>
<dbReference type="PANTHER" id="PTHR44051">
    <property type="entry name" value="GLUTATHIONE S-TRANSFERASE-RELATED"/>
    <property type="match status" value="1"/>
</dbReference>
<evidence type="ECO:0000313" key="5">
    <source>
        <dbReference type="Proteomes" id="UP000253204"/>
    </source>
</evidence>
<dbReference type="CDD" id="cd03048">
    <property type="entry name" value="GST_N_Ure2p_like"/>
    <property type="match status" value="1"/>
</dbReference>
<dbReference type="Proteomes" id="UP000253204">
    <property type="component" value="Unassembled WGS sequence"/>
</dbReference>
<dbReference type="AlphaFoldDB" id="A0A368TSG4"/>
<feature type="domain" description="GST N-terminal" evidence="2">
    <location>
        <begin position="1"/>
        <end position="88"/>
    </location>
</feature>
<dbReference type="InterPro" id="IPR036249">
    <property type="entry name" value="Thioredoxin-like_sf"/>
</dbReference>
<sequence>MIELYTWSTPNGRKASIMLEELGLPYRVIAVDITKDQQHDAEFRKISPNGKIPALLDHESKDASGQPRRLFESGNILIYLAEKTGILLPESGEERTETLGWLFFQMAHLGPMVGQWHWFKNAAPEKSDMAIKRYREESLRLLEVMNAQLEEVPYLGGAHYSIADIACYAWAKTAVEELSEEETEAEVVSGLNPLLNWLKRVGARPAVIRGMQIPDDQQKEQAATRSSLRESLE</sequence>
<dbReference type="InterPro" id="IPR004046">
    <property type="entry name" value="GST_C"/>
</dbReference>
<dbReference type="OrthoDB" id="9803562at2"/>